<dbReference type="Gene3D" id="3.40.50.1820">
    <property type="entry name" value="alpha/beta hydrolase"/>
    <property type="match status" value="1"/>
</dbReference>
<dbReference type="InterPro" id="IPR029058">
    <property type="entry name" value="AB_hydrolase_fold"/>
</dbReference>
<dbReference type="AlphaFoldDB" id="A0AAV0P4E6"/>
<gene>
    <name evidence="3" type="ORF">LITE_LOCUS36531</name>
</gene>
<evidence type="ECO:0000313" key="4">
    <source>
        <dbReference type="Proteomes" id="UP001154282"/>
    </source>
</evidence>
<reference evidence="3" key="1">
    <citation type="submission" date="2022-08" db="EMBL/GenBank/DDBJ databases">
        <authorList>
            <person name="Gutierrez-Valencia J."/>
        </authorList>
    </citation>
    <scope>NUCLEOTIDE SEQUENCE</scope>
</reference>
<organism evidence="3 4">
    <name type="scientific">Linum tenue</name>
    <dbReference type="NCBI Taxonomy" id="586396"/>
    <lineage>
        <taxon>Eukaryota</taxon>
        <taxon>Viridiplantae</taxon>
        <taxon>Streptophyta</taxon>
        <taxon>Embryophyta</taxon>
        <taxon>Tracheophyta</taxon>
        <taxon>Spermatophyta</taxon>
        <taxon>Magnoliopsida</taxon>
        <taxon>eudicotyledons</taxon>
        <taxon>Gunneridae</taxon>
        <taxon>Pentapetalae</taxon>
        <taxon>rosids</taxon>
        <taxon>fabids</taxon>
        <taxon>Malpighiales</taxon>
        <taxon>Linaceae</taxon>
        <taxon>Linum</taxon>
    </lineage>
</organism>
<keyword evidence="4" id="KW-1185">Reference proteome</keyword>
<dbReference type="Pfam" id="PF00450">
    <property type="entry name" value="Peptidase_S10"/>
    <property type="match status" value="1"/>
</dbReference>
<dbReference type="InterPro" id="IPR001563">
    <property type="entry name" value="Peptidase_S10"/>
</dbReference>
<keyword evidence="2" id="KW-0732">Signal</keyword>
<dbReference type="Proteomes" id="UP001154282">
    <property type="component" value="Unassembled WGS sequence"/>
</dbReference>
<evidence type="ECO:0000313" key="3">
    <source>
        <dbReference type="EMBL" id="CAI0465248.1"/>
    </source>
</evidence>
<comment type="similarity">
    <text evidence="1">Belongs to the peptidase S10 family.</text>
</comment>
<accession>A0AAV0P4E6</accession>
<evidence type="ECO:0000256" key="1">
    <source>
        <dbReference type="ARBA" id="ARBA00009431"/>
    </source>
</evidence>
<feature type="chain" id="PRO_5043392971" evidence="2">
    <location>
        <begin position="23"/>
        <end position="240"/>
    </location>
</feature>
<dbReference type="GO" id="GO:0005773">
    <property type="term" value="C:vacuole"/>
    <property type="evidence" value="ECO:0007669"/>
    <property type="project" value="TreeGrafter"/>
</dbReference>
<dbReference type="EMBL" id="CAMGYJ010000008">
    <property type="protein sequence ID" value="CAI0465248.1"/>
    <property type="molecule type" value="Genomic_DNA"/>
</dbReference>
<dbReference type="PANTHER" id="PTHR11802:SF220">
    <property type="entry name" value="CARBOXYPEPTIDASE"/>
    <property type="match status" value="1"/>
</dbReference>
<name>A0AAV0P4E6_9ROSI</name>
<dbReference type="SUPFAM" id="SSF53474">
    <property type="entry name" value="alpha/beta-Hydrolases"/>
    <property type="match status" value="1"/>
</dbReference>
<evidence type="ECO:0000256" key="2">
    <source>
        <dbReference type="SAM" id="SignalP"/>
    </source>
</evidence>
<proteinExistence type="inferred from homology"/>
<dbReference type="GO" id="GO:0006508">
    <property type="term" value="P:proteolysis"/>
    <property type="evidence" value="ECO:0007669"/>
    <property type="project" value="InterPro"/>
</dbReference>
<comment type="caution">
    <text evidence="3">The sequence shown here is derived from an EMBL/GenBank/DDBJ whole genome shotgun (WGS) entry which is preliminary data.</text>
</comment>
<feature type="signal peptide" evidence="2">
    <location>
        <begin position="1"/>
        <end position="22"/>
    </location>
</feature>
<protein>
    <submittedName>
        <fullName evidence="3">Uncharacterized protein</fullName>
    </submittedName>
</protein>
<sequence>MERLAVAFLMVMLMIGGEGVGGDVSGEKEKDRITDLPGLPAGTRLGFQQYAGYVSLFGGNQIFYYLVEYDGSSSSPAEETPLIMWFSAGRVCSSVGSGGMLDAGPLRVQRDGSLKLNPWALNKVANLLFVDFPGGVGFSTARNSSARHKEDVAWDADGFLQQWTSRFPEYKGRKLYLAAHLAIKLVPGVLRPIAGLRLQGLLRGNPLIDPDTYLKGFAEFASVKGMITDKSKNRIPKTTL</sequence>
<dbReference type="PANTHER" id="PTHR11802">
    <property type="entry name" value="SERINE PROTEASE FAMILY S10 SERINE CARBOXYPEPTIDASE"/>
    <property type="match status" value="1"/>
</dbReference>
<dbReference type="GO" id="GO:0004185">
    <property type="term" value="F:serine-type carboxypeptidase activity"/>
    <property type="evidence" value="ECO:0007669"/>
    <property type="project" value="InterPro"/>
</dbReference>